<feature type="signal peptide" evidence="2">
    <location>
        <begin position="1"/>
        <end position="19"/>
    </location>
</feature>
<evidence type="ECO:0000313" key="3">
    <source>
        <dbReference type="EMBL" id="MED6165556.1"/>
    </source>
</evidence>
<name>A0ABU6UW44_9FABA</name>
<feature type="compositionally biased region" description="Polar residues" evidence="1">
    <location>
        <begin position="73"/>
        <end position="88"/>
    </location>
</feature>
<proteinExistence type="predicted"/>
<sequence length="94" mass="10534">QAFLLCDLAFIFTWYQELGVDPMATSDSSSINKSGFNPILNKLTESNFFTWQSYALFAIRGQNLQDHIREGPTPSQFESDATKASGTISAKYKE</sequence>
<accession>A0ABU6UW44</accession>
<evidence type="ECO:0000256" key="2">
    <source>
        <dbReference type="SAM" id="SignalP"/>
    </source>
</evidence>
<keyword evidence="4" id="KW-1185">Reference proteome</keyword>
<gene>
    <name evidence="3" type="ORF">PIB30_100637</name>
</gene>
<keyword evidence="2" id="KW-0732">Signal</keyword>
<protein>
    <recommendedName>
        <fullName evidence="5">Retrotransposon Copia-like N-terminal domain-containing protein</fullName>
    </recommendedName>
</protein>
<comment type="caution">
    <text evidence="3">The sequence shown here is derived from an EMBL/GenBank/DDBJ whole genome shotgun (WGS) entry which is preliminary data.</text>
</comment>
<feature type="chain" id="PRO_5045568949" description="Retrotransposon Copia-like N-terminal domain-containing protein" evidence="2">
    <location>
        <begin position="20"/>
        <end position="94"/>
    </location>
</feature>
<dbReference type="EMBL" id="JASCZI010123664">
    <property type="protein sequence ID" value="MED6165556.1"/>
    <property type="molecule type" value="Genomic_DNA"/>
</dbReference>
<feature type="non-terminal residue" evidence="3">
    <location>
        <position position="1"/>
    </location>
</feature>
<evidence type="ECO:0000313" key="4">
    <source>
        <dbReference type="Proteomes" id="UP001341840"/>
    </source>
</evidence>
<feature type="region of interest" description="Disordered" evidence="1">
    <location>
        <begin position="69"/>
        <end position="94"/>
    </location>
</feature>
<evidence type="ECO:0000256" key="1">
    <source>
        <dbReference type="SAM" id="MobiDB-lite"/>
    </source>
</evidence>
<organism evidence="3 4">
    <name type="scientific">Stylosanthes scabra</name>
    <dbReference type="NCBI Taxonomy" id="79078"/>
    <lineage>
        <taxon>Eukaryota</taxon>
        <taxon>Viridiplantae</taxon>
        <taxon>Streptophyta</taxon>
        <taxon>Embryophyta</taxon>
        <taxon>Tracheophyta</taxon>
        <taxon>Spermatophyta</taxon>
        <taxon>Magnoliopsida</taxon>
        <taxon>eudicotyledons</taxon>
        <taxon>Gunneridae</taxon>
        <taxon>Pentapetalae</taxon>
        <taxon>rosids</taxon>
        <taxon>fabids</taxon>
        <taxon>Fabales</taxon>
        <taxon>Fabaceae</taxon>
        <taxon>Papilionoideae</taxon>
        <taxon>50 kb inversion clade</taxon>
        <taxon>dalbergioids sensu lato</taxon>
        <taxon>Dalbergieae</taxon>
        <taxon>Pterocarpus clade</taxon>
        <taxon>Stylosanthes</taxon>
    </lineage>
</organism>
<evidence type="ECO:0008006" key="5">
    <source>
        <dbReference type="Google" id="ProtNLM"/>
    </source>
</evidence>
<reference evidence="3 4" key="1">
    <citation type="journal article" date="2023" name="Plants (Basel)">
        <title>Bridging the Gap: Combining Genomics and Transcriptomics Approaches to Understand Stylosanthes scabra, an Orphan Legume from the Brazilian Caatinga.</title>
        <authorList>
            <person name="Ferreira-Neto J.R.C."/>
            <person name="da Silva M.D."/>
            <person name="Binneck E."/>
            <person name="de Melo N.F."/>
            <person name="da Silva R.H."/>
            <person name="de Melo A.L.T.M."/>
            <person name="Pandolfi V."/>
            <person name="Bustamante F.O."/>
            <person name="Brasileiro-Vidal A.C."/>
            <person name="Benko-Iseppon A.M."/>
        </authorList>
    </citation>
    <scope>NUCLEOTIDE SEQUENCE [LARGE SCALE GENOMIC DNA]</scope>
    <source>
        <tissue evidence="3">Leaves</tissue>
    </source>
</reference>
<dbReference type="Proteomes" id="UP001341840">
    <property type="component" value="Unassembled WGS sequence"/>
</dbReference>